<dbReference type="AlphaFoldDB" id="A0A6A6PD81"/>
<dbReference type="InterPro" id="IPR011333">
    <property type="entry name" value="SKP1/BTB/POZ_sf"/>
</dbReference>
<protein>
    <recommendedName>
        <fullName evidence="4">Potassium channel tetramerisation-type BTB domain-containing protein</fullName>
    </recommendedName>
</protein>
<feature type="compositionally biased region" description="Low complexity" evidence="1">
    <location>
        <begin position="364"/>
        <end position="374"/>
    </location>
</feature>
<dbReference type="EMBL" id="MU001670">
    <property type="protein sequence ID" value="KAF2461762.1"/>
    <property type="molecule type" value="Genomic_DNA"/>
</dbReference>
<feature type="region of interest" description="Disordered" evidence="1">
    <location>
        <begin position="1"/>
        <end position="107"/>
    </location>
</feature>
<feature type="region of interest" description="Disordered" evidence="1">
    <location>
        <begin position="353"/>
        <end position="386"/>
    </location>
</feature>
<feature type="compositionally biased region" description="Low complexity" evidence="1">
    <location>
        <begin position="27"/>
        <end position="45"/>
    </location>
</feature>
<evidence type="ECO:0000256" key="1">
    <source>
        <dbReference type="SAM" id="MobiDB-lite"/>
    </source>
</evidence>
<name>A0A6A6PD81_9PEZI</name>
<feature type="compositionally biased region" description="Low complexity" evidence="1">
    <location>
        <begin position="58"/>
        <end position="67"/>
    </location>
</feature>
<gene>
    <name evidence="2" type="ORF">BDY21DRAFT_312453</name>
</gene>
<feature type="compositionally biased region" description="Gly residues" evidence="1">
    <location>
        <begin position="529"/>
        <end position="538"/>
    </location>
</feature>
<feature type="compositionally biased region" description="Gly residues" evidence="1">
    <location>
        <begin position="46"/>
        <end position="57"/>
    </location>
</feature>
<dbReference type="Gene3D" id="3.30.710.10">
    <property type="entry name" value="Potassium Channel Kv1.1, Chain A"/>
    <property type="match status" value="2"/>
</dbReference>
<sequence>MDAGGARSPGADAAAAAGGAGEGGGAAATAAAAGVPGRSSSASASGNGGSNGGGGGAAARRAASSDAVGERGGGGGSGGGSGQAVGGKTSGIGKPRRIPEVPGTTNVSSVLPAGKVFPIQIGSELFRLSGASISSDAPSYFTHFFGEQLYNSSGSAGNVRTLYIDRDPVTFKDISLHLQGYHVKPRDGEHYVRLFADAQFYSLPRLTHQLFNSEIFIQIGAKDFKIPRELFSGAGDSPNFFSLGFAHFFTTPSDIFPGLNRESLLRPPSLPPPVVPNRSGAVFADLLRLLQGYTVHIRDETHRADLLRDARYFHLKGLEQRLLPCAPGFNLARGRREITIRLEDIRQSGVSFVADPPGAGGHSSGSAAHTPAASKPATPVSTASVPVHQTPFGAQSYHPGWVHYARPFVDDAAAELVVEIGGESIATVDSAPHRATFVGATKARVTSLFQVVANKLNLPVTQPLGLMMMQSGGAGGIAAQPVSPANSGVSGDKVKVGVGPDAFVVLDGEEMEFGGGGGVTGAAGLSQRGRGGGAGAGEDGADARDGEEGGGDGGAKAAAGKRRAGRWDDGDQEWVVSKGQWRLRVRPVDPELGRMEVVLHAVRVEAFTSEKERNRKRAFLG</sequence>
<feature type="compositionally biased region" description="Gly residues" evidence="1">
    <location>
        <begin position="70"/>
        <end position="90"/>
    </location>
</feature>
<evidence type="ECO:0000313" key="3">
    <source>
        <dbReference type="Proteomes" id="UP000799766"/>
    </source>
</evidence>
<dbReference type="OrthoDB" id="2414723at2759"/>
<feature type="compositionally biased region" description="Low complexity" evidence="1">
    <location>
        <begin position="1"/>
        <end position="17"/>
    </location>
</feature>
<dbReference type="PANTHER" id="PTHR31758">
    <property type="entry name" value="BTB/POZ DOMAIN-CONTAINING PROTEIN YLR108C"/>
    <property type="match status" value="1"/>
</dbReference>
<accession>A0A6A6PD81</accession>
<keyword evidence="3" id="KW-1185">Reference proteome</keyword>
<evidence type="ECO:0008006" key="4">
    <source>
        <dbReference type="Google" id="ProtNLM"/>
    </source>
</evidence>
<evidence type="ECO:0000313" key="2">
    <source>
        <dbReference type="EMBL" id="KAF2461762.1"/>
    </source>
</evidence>
<dbReference type="PANTHER" id="PTHR31758:SF2">
    <property type="entry name" value="BTB_POZ DOMAIN-CONTAINING PROTEIN YLR108C"/>
    <property type="match status" value="1"/>
</dbReference>
<organism evidence="2 3">
    <name type="scientific">Lineolata rhizophorae</name>
    <dbReference type="NCBI Taxonomy" id="578093"/>
    <lineage>
        <taxon>Eukaryota</taxon>
        <taxon>Fungi</taxon>
        <taxon>Dikarya</taxon>
        <taxon>Ascomycota</taxon>
        <taxon>Pezizomycotina</taxon>
        <taxon>Dothideomycetes</taxon>
        <taxon>Dothideomycetes incertae sedis</taxon>
        <taxon>Lineolatales</taxon>
        <taxon>Lineolataceae</taxon>
        <taxon>Lineolata</taxon>
    </lineage>
</organism>
<feature type="region of interest" description="Disordered" evidence="1">
    <location>
        <begin position="517"/>
        <end position="570"/>
    </location>
</feature>
<proteinExistence type="predicted"/>
<dbReference type="SUPFAM" id="SSF54695">
    <property type="entry name" value="POZ domain"/>
    <property type="match status" value="1"/>
</dbReference>
<reference evidence="2" key="1">
    <citation type="journal article" date="2020" name="Stud. Mycol.">
        <title>101 Dothideomycetes genomes: a test case for predicting lifestyles and emergence of pathogens.</title>
        <authorList>
            <person name="Haridas S."/>
            <person name="Albert R."/>
            <person name="Binder M."/>
            <person name="Bloem J."/>
            <person name="Labutti K."/>
            <person name="Salamov A."/>
            <person name="Andreopoulos B."/>
            <person name="Baker S."/>
            <person name="Barry K."/>
            <person name="Bills G."/>
            <person name="Bluhm B."/>
            <person name="Cannon C."/>
            <person name="Castanera R."/>
            <person name="Culley D."/>
            <person name="Daum C."/>
            <person name="Ezra D."/>
            <person name="Gonzalez J."/>
            <person name="Henrissat B."/>
            <person name="Kuo A."/>
            <person name="Liang C."/>
            <person name="Lipzen A."/>
            <person name="Lutzoni F."/>
            <person name="Magnuson J."/>
            <person name="Mondo S."/>
            <person name="Nolan M."/>
            <person name="Ohm R."/>
            <person name="Pangilinan J."/>
            <person name="Park H.-J."/>
            <person name="Ramirez L."/>
            <person name="Alfaro M."/>
            <person name="Sun H."/>
            <person name="Tritt A."/>
            <person name="Yoshinaga Y."/>
            <person name="Zwiers L.-H."/>
            <person name="Turgeon B."/>
            <person name="Goodwin S."/>
            <person name="Spatafora J."/>
            <person name="Crous P."/>
            <person name="Grigoriev I."/>
        </authorList>
    </citation>
    <scope>NUCLEOTIDE SEQUENCE</scope>
    <source>
        <strain evidence="2">ATCC 16933</strain>
    </source>
</reference>
<dbReference type="Proteomes" id="UP000799766">
    <property type="component" value="Unassembled WGS sequence"/>
</dbReference>